<dbReference type="Proteomes" id="UP000054823">
    <property type="component" value="Unassembled WGS sequence"/>
</dbReference>
<accession>A0A0P1EL78</accession>
<dbReference type="EMBL" id="CYPW01000004">
    <property type="protein sequence ID" value="CUH50871.1"/>
    <property type="molecule type" value="Genomic_DNA"/>
</dbReference>
<organism evidence="3 4">
    <name type="scientific">Shimia marina</name>
    <dbReference type="NCBI Taxonomy" id="321267"/>
    <lineage>
        <taxon>Bacteria</taxon>
        <taxon>Pseudomonadati</taxon>
        <taxon>Pseudomonadota</taxon>
        <taxon>Alphaproteobacteria</taxon>
        <taxon>Rhodobacterales</taxon>
        <taxon>Roseobacteraceae</taxon>
    </lineage>
</organism>
<proteinExistence type="predicted"/>
<reference evidence="3 4" key="1">
    <citation type="submission" date="2015-09" db="EMBL/GenBank/DDBJ databases">
        <authorList>
            <consortium name="Swine Surveillance"/>
        </authorList>
    </citation>
    <scope>NUCLEOTIDE SEQUENCE [LARGE SCALE GENOMIC DNA]</scope>
    <source>
        <strain evidence="3 4">CECT 7688</strain>
    </source>
</reference>
<protein>
    <recommendedName>
        <fullName evidence="5">Nickel uptake substrate-specific transmembrane region</fullName>
    </recommendedName>
</protein>
<keyword evidence="2" id="KW-0732">Signal</keyword>
<feature type="chain" id="PRO_5006061646" description="Nickel uptake substrate-specific transmembrane region" evidence="2">
    <location>
        <begin position="20"/>
        <end position="193"/>
    </location>
</feature>
<gene>
    <name evidence="3" type="ORF">SHM7688_00302</name>
</gene>
<keyword evidence="4" id="KW-1185">Reference proteome</keyword>
<keyword evidence="1" id="KW-0472">Membrane</keyword>
<evidence type="ECO:0008006" key="5">
    <source>
        <dbReference type="Google" id="ProtNLM"/>
    </source>
</evidence>
<evidence type="ECO:0000313" key="4">
    <source>
        <dbReference type="Proteomes" id="UP000054823"/>
    </source>
</evidence>
<feature type="signal peptide" evidence="2">
    <location>
        <begin position="1"/>
        <end position="19"/>
    </location>
</feature>
<keyword evidence="1" id="KW-1133">Transmembrane helix</keyword>
<name>A0A0P1EL78_9RHOB</name>
<feature type="transmembrane region" description="Helical" evidence="1">
    <location>
        <begin position="168"/>
        <end position="187"/>
    </location>
</feature>
<dbReference type="AlphaFoldDB" id="A0A0P1EL78"/>
<sequence>MKSWVVIACLICAPLPALAHKVIAGVFPAGDAIEGELGFSNGDMAVDQEVIVYGPDGAELGRTVTDADGFFLYVPKQPVAHRFTADLGAGHVANVTMNAQEVAEIMGVAAEVVETSEVQATVAGPEAVIFAGLSDEERAAIAKAVRDELRPLRREIAAYREQNDLQTILGGIGYILGLFGIGFYIAARKKLAG</sequence>
<dbReference type="STRING" id="321267.SHM7688_00302"/>
<dbReference type="RefSeq" id="WP_058238257.1">
    <property type="nucleotide sequence ID" value="NZ_CYPW01000004.1"/>
</dbReference>
<evidence type="ECO:0000313" key="3">
    <source>
        <dbReference type="EMBL" id="CUH50871.1"/>
    </source>
</evidence>
<keyword evidence="1" id="KW-0812">Transmembrane</keyword>
<evidence type="ECO:0000256" key="1">
    <source>
        <dbReference type="SAM" id="Phobius"/>
    </source>
</evidence>
<evidence type="ECO:0000256" key="2">
    <source>
        <dbReference type="SAM" id="SignalP"/>
    </source>
</evidence>
<dbReference type="OrthoDB" id="8447011at2"/>